<dbReference type="SUPFAM" id="SSF53686">
    <property type="entry name" value="Tryptophan synthase beta subunit-like PLP-dependent enzymes"/>
    <property type="match status" value="1"/>
</dbReference>
<reference evidence="18" key="1">
    <citation type="journal article" date="2020" name="Stud. Mycol.">
        <title>101 Dothideomycetes genomes: a test case for predicting lifestyles and emergence of pathogens.</title>
        <authorList>
            <person name="Haridas S."/>
            <person name="Albert R."/>
            <person name="Binder M."/>
            <person name="Bloem J."/>
            <person name="Labutti K."/>
            <person name="Salamov A."/>
            <person name="Andreopoulos B."/>
            <person name="Baker S."/>
            <person name="Barry K."/>
            <person name="Bills G."/>
            <person name="Bluhm B."/>
            <person name="Cannon C."/>
            <person name="Castanera R."/>
            <person name="Culley D."/>
            <person name="Daum C."/>
            <person name="Ezra D."/>
            <person name="Gonzalez J."/>
            <person name="Henrissat B."/>
            <person name="Kuo A."/>
            <person name="Liang C."/>
            <person name="Lipzen A."/>
            <person name="Lutzoni F."/>
            <person name="Magnuson J."/>
            <person name="Mondo S."/>
            <person name="Nolan M."/>
            <person name="Ohm R."/>
            <person name="Pangilinan J."/>
            <person name="Park H.-J."/>
            <person name="Ramirez L."/>
            <person name="Alfaro M."/>
            <person name="Sun H."/>
            <person name="Tritt A."/>
            <person name="Yoshinaga Y."/>
            <person name="Zwiers L.-H."/>
            <person name="Turgeon B."/>
            <person name="Goodwin S."/>
            <person name="Spatafora J."/>
            <person name="Crous P."/>
            <person name="Grigoriev I."/>
        </authorList>
    </citation>
    <scope>NUCLEOTIDE SEQUENCE</scope>
    <source>
        <strain evidence="18">CBS 110217</strain>
    </source>
</reference>
<dbReference type="PANTHER" id="PTHR10314">
    <property type="entry name" value="CYSTATHIONINE BETA-SYNTHASE"/>
    <property type="match status" value="1"/>
</dbReference>
<name>A0A9P4HLU0_9PLEO</name>
<keyword evidence="10" id="KW-0472">Membrane</keyword>
<evidence type="ECO:0000256" key="13">
    <source>
        <dbReference type="ARBA" id="ARBA00078263"/>
    </source>
</evidence>
<comment type="cofactor">
    <cofactor evidence="1">
        <name>pyridoxal 5'-phosphate</name>
        <dbReference type="ChEBI" id="CHEBI:597326"/>
    </cofactor>
</comment>
<evidence type="ECO:0000256" key="14">
    <source>
        <dbReference type="ARBA" id="ARBA00078545"/>
    </source>
</evidence>
<proteinExistence type="inferred from homology"/>
<evidence type="ECO:0000256" key="11">
    <source>
        <dbReference type="ARBA" id="ARBA00047931"/>
    </source>
</evidence>
<evidence type="ECO:0000313" key="19">
    <source>
        <dbReference type="Proteomes" id="UP000799777"/>
    </source>
</evidence>
<keyword evidence="19" id="KW-1185">Reference proteome</keyword>
<gene>
    <name evidence="18" type="ORF">EK21DRAFT_53542</name>
</gene>
<accession>A0A9P4HLU0</accession>
<dbReference type="PROSITE" id="PS00901">
    <property type="entry name" value="CYS_SYNTHASE"/>
    <property type="match status" value="1"/>
</dbReference>
<evidence type="ECO:0000259" key="17">
    <source>
        <dbReference type="Pfam" id="PF00291"/>
    </source>
</evidence>
<evidence type="ECO:0000256" key="15">
    <source>
        <dbReference type="ARBA" id="ARBA00079149"/>
    </source>
</evidence>
<dbReference type="Pfam" id="PF00291">
    <property type="entry name" value="PALP"/>
    <property type="match status" value="1"/>
</dbReference>
<feature type="region of interest" description="Disordered" evidence="16">
    <location>
        <begin position="477"/>
        <end position="527"/>
    </location>
</feature>
<feature type="domain" description="Tryptophan synthase beta chain-like PALP" evidence="17">
    <location>
        <begin position="85"/>
        <end position="401"/>
    </location>
</feature>
<protein>
    <recommendedName>
        <fullName evidence="12">Cysteine synthase 2</fullName>
        <ecNumber evidence="4">2.5.1.47</ecNumber>
    </recommendedName>
    <alternativeName>
        <fullName evidence="14">Cysteine synthase-like protein</fullName>
    </alternativeName>
    <alternativeName>
        <fullName evidence="13">O-acetylserine (thiol)-lyase 2</fullName>
    </alternativeName>
    <alternativeName>
        <fullName evidence="15">O-acetylserine sulfhydrylase 2</fullName>
    </alternativeName>
</protein>
<dbReference type="InterPro" id="IPR001926">
    <property type="entry name" value="TrpB-like_PALP"/>
</dbReference>
<evidence type="ECO:0000256" key="9">
    <source>
        <dbReference type="ARBA" id="ARBA00023128"/>
    </source>
</evidence>
<evidence type="ECO:0000256" key="8">
    <source>
        <dbReference type="ARBA" id="ARBA00022989"/>
    </source>
</evidence>
<dbReference type="InterPro" id="IPR050214">
    <property type="entry name" value="Cys_Synth/Cystath_Beta-Synth"/>
</dbReference>
<comment type="similarity">
    <text evidence="3">Belongs to the cysteine synthase/cystathionine beta-synthase family.</text>
</comment>
<dbReference type="GO" id="GO:0006535">
    <property type="term" value="P:cysteine biosynthetic process from serine"/>
    <property type="evidence" value="ECO:0007669"/>
    <property type="project" value="InterPro"/>
</dbReference>
<evidence type="ECO:0000256" key="6">
    <source>
        <dbReference type="ARBA" id="ARBA00022692"/>
    </source>
</evidence>
<dbReference type="GO" id="GO:0005741">
    <property type="term" value="C:mitochondrial outer membrane"/>
    <property type="evidence" value="ECO:0007669"/>
    <property type="project" value="UniProtKB-SubCell"/>
</dbReference>
<evidence type="ECO:0000256" key="10">
    <source>
        <dbReference type="ARBA" id="ARBA00023136"/>
    </source>
</evidence>
<feature type="compositionally biased region" description="Polar residues" evidence="16">
    <location>
        <begin position="510"/>
        <end position="521"/>
    </location>
</feature>
<evidence type="ECO:0000256" key="3">
    <source>
        <dbReference type="ARBA" id="ARBA00007103"/>
    </source>
</evidence>
<feature type="compositionally biased region" description="Polar residues" evidence="16">
    <location>
        <begin position="485"/>
        <end position="500"/>
    </location>
</feature>
<keyword evidence="7" id="KW-1000">Mitochondrion outer membrane</keyword>
<keyword evidence="5" id="KW-0808">Transferase</keyword>
<dbReference type="Proteomes" id="UP000799777">
    <property type="component" value="Unassembled WGS sequence"/>
</dbReference>
<evidence type="ECO:0000256" key="12">
    <source>
        <dbReference type="ARBA" id="ARBA00072090"/>
    </source>
</evidence>
<keyword evidence="8" id="KW-1133">Transmembrane helix</keyword>
<evidence type="ECO:0000256" key="5">
    <source>
        <dbReference type="ARBA" id="ARBA00022679"/>
    </source>
</evidence>
<sequence length="686" mass="75993">MPDHSRYYILGAFVLGVALTTAYNAHFVPLVGKSRTPNLEQTPKKKQSLVCKLARTSDLDAVKKILNDVDESLNSQGGDIREGIEGCIGRTPLIKIKSLSEYTGCEILAKAEFLNGAGNSPKDRVALGIIEMAEEQGLLKPHSGDTIYEGTVGSTGISLAAICRARGYKAHICMPNDMAIEKSDLLLKLGAEVERVRPAPIVDQNQFVNLARKRAQEHSASADKPGRGLFADQFETEANWLAHFNGTGPEIYKQTGGHLNAFVSGAGTGGTISGVALFLKSKVPELKVVLADPPGSGLYNRVKYGVMFDPKEREGTRRRHQVDTIVEGIGINRVTHNFDVGRELIDDAIRVKDEQATDMARWLVEHDGIFVGSSSAVNCVAATKLAKTLGPGHRIVTLLCDSGARHLSKFWKHTEPVGGAENDVLRFTRFNTDMSRTMSILICHTLCLFVTGLNTPAAPTLVLAALSGLFKRHSCSKLPPGHPASTPTAGSYQKSQSNHNDYMPTRRMSETSGINKQNRSKPSILERRLRTVTLSKRNPELAEKIAQMRLTIAPIVHVQTGFPAPEFPHTMLNLFLLTELQLDRLAHYYSQSTPCSLTYQYPQTMDWSKPFLAKDESLPENCRLSELERVKVKMRMFARFIGMRGAETPRWEYERQVEILRNKIARSVQDEEKSLRKVYFGPGYKH</sequence>
<dbReference type="GO" id="GO:0004124">
    <property type="term" value="F:cysteine synthase activity"/>
    <property type="evidence" value="ECO:0007669"/>
    <property type="project" value="UniProtKB-EC"/>
</dbReference>
<evidence type="ECO:0000256" key="16">
    <source>
        <dbReference type="SAM" id="MobiDB-lite"/>
    </source>
</evidence>
<dbReference type="InterPro" id="IPR001216">
    <property type="entry name" value="P-phosphate_BS"/>
</dbReference>
<evidence type="ECO:0000256" key="4">
    <source>
        <dbReference type="ARBA" id="ARBA00012681"/>
    </source>
</evidence>
<evidence type="ECO:0000256" key="7">
    <source>
        <dbReference type="ARBA" id="ARBA00022787"/>
    </source>
</evidence>
<organism evidence="18 19">
    <name type="scientific">Setomelanomma holmii</name>
    <dbReference type="NCBI Taxonomy" id="210430"/>
    <lineage>
        <taxon>Eukaryota</taxon>
        <taxon>Fungi</taxon>
        <taxon>Dikarya</taxon>
        <taxon>Ascomycota</taxon>
        <taxon>Pezizomycotina</taxon>
        <taxon>Dothideomycetes</taxon>
        <taxon>Pleosporomycetidae</taxon>
        <taxon>Pleosporales</taxon>
        <taxon>Pleosporineae</taxon>
        <taxon>Phaeosphaeriaceae</taxon>
        <taxon>Setomelanomma</taxon>
    </lineage>
</organism>
<keyword evidence="9" id="KW-0496">Mitochondrion</keyword>
<dbReference type="AlphaFoldDB" id="A0A9P4HLU0"/>
<dbReference type="OrthoDB" id="10259545at2759"/>
<dbReference type="EMBL" id="ML978156">
    <property type="protein sequence ID" value="KAF2035900.1"/>
    <property type="molecule type" value="Genomic_DNA"/>
</dbReference>
<comment type="caution">
    <text evidence="18">The sequence shown here is derived from an EMBL/GenBank/DDBJ whole genome shotgun (WGS) entry which is preliminary data.</text>
</comment>
<dbReference type="InterPro" id="IPR036052">
    <property type="entry name" value="TrpB-like_PALP_sf"/>
</dbReference>
<comment type="catalytic activity">
    <reaction evidence="11">
        <text>O-acetyl-L-serine + hydrogen sulfide = L-cysteine + acetate</text>
        <dbReference type="Rhea" id="RHEA:14829"/>
        <dbReference type="ChEBI" id="CHEBI:29919"/>
        <dbReference type="ChEBI" id="CHEBI:30089"/>
        <dbReference type="ChEBI" id="CHEBI:35235"/>
        <dbReference type="ChEBI" id="CHEBI:58340"/>
        <dbReference type="EC" id="2.5.1.47"/>
    </reaction>
</comment>
<evidence type="ECO:0000256" key="2">
    <source>
        <dbReference type="ARBA" id="ARBA00004572"/>
    </source>
</evidence>
<dbReference type="EC" id="2.5.1.47" evidence="4"/>
<dbReference type="Gene3D" id="3.40.50.1100">
    <property type="match status" value="2"/>
</dbReference>
<evidence type="ECO:0000313" key="18">
    <source>
        <dbReference type="EMBL" id="KAF2035900.1"/>
    </source>
</evidence>
<dbReference type="CDD" id="cd01561">
    <property type="entry name" value="CBS_like"/>
    <property type="match status" value="1"/>
</dbReference>
<keyword evidence="6" id="KW-0812">Transmembrane</keyword>
<comment type="subcellular location">
    <subcellularLocation>
        <location evidence="2">Mitochondrion outer membrane</location>
        <topology evidence="2">Single-pass membrane protein</topology>
    </subcellularLocation>
</comment>
<dbReference type="FunFam" id="3.40.50.1100:FF:000096">
    <property type="entry name" value="Related to cysteine synthase"/>
    <property type="match status" value="1"/>
</dbReference>
<evidence type="ECO:0000256" key="1">
    <source>
        <dbReference type="ARBA" id="ARBA00001933"/>
    </source>
</evidence>